<dbReference type="GO" id="GO:0009055">
    <property type="term" value="F:electron transfer activity"/>
    <property type="evidence" value="ECO:0007669"/>
    <property type="project" value="InterPro"/>
</dbReference>
<feature type="chain" id="PRO_5026989054" description="Blue (type 1) copper domain-containing protein" evidence="3">
    <location>
        <begin position="24"/>
        <end position="118"/>
    </location>
</feature>
<sequence>MSLRSIAALALAGAALVAVPADAGTPTTRTVAVEDNFFAPANLTVRAGTTIRWRWPAGGGDVHDVKLTSAPRGVRRFQSDPASSSFTFRRRLTKVGRYRFVCTFHIEDGMVMTVRVRR</sequence>
<dbReference type="InterPro" id="IPR000923">
    <property type="entry name" value="BlueCu_1"/>
</dbReference>
<keyword evidence="1" id="KW-0479">Metal-binding</keyword>
<dbReference type="AlphaFoldDB" id="A0A6J4VGF2"/>
<name>A0A6J4VGF2_9BACT</name>
<feature type="domain" description="Blue (type 1) copper" evidence="4">
    <location>
        <begin position="37"/>
        <end position="116"/>
    </location>
</feature>
<evidence type="ECO:0000256" key="3">
    <source>
        <dbReference type="SAM" id="SignalP"/>
    </source>
</evidence>
<dbReference type="InterPro" id="IPR008972">
    <property type="entry name" value="Cupredoxin"/>
</dbReference>
<evidence type="ECO:0000313" key="5">
    <source>
        <dbReference type="EMBL" id="CAA9578169.1"/>
    </source>
</evidence>
<organism evidence="5">
    <name type="scientific">uncultured Thermomicrobiales bacterium</name>
    <dbReference type="NCBI Taxonomy" id="1645740"/>
    <lineage>
        <taxon>Bacteria</taxon>
        <taxon>Pseudomonadati</taxon>
        <taxon>Thermomicrobiota</taxon>
        <taxon>Thermomicrobia</taxon>
        <taxon>Thermomicrobiales</taxon>
        <taxon>environmental samples</taxon>
    </lineage>
</organism>
<dbReference type="Pfam" id="PF00127">
    <property type="entry name" value="Copper-bind"/>
    <property type="match status" value="1"/>
</dbReference>
<protein>
    <recommendedName>
        <fullName evidence="4">Blue (type 1) copper domain-containing protein</fullName>
    </recommendedName>
</protein>
<dbReference type="GO" id="GO:0005507">
    <property type="term" value="F:copper ion binding"/>
    <property type="evidence" value="ECO:0007669"/>
    <property type="project" value="InterPro"/>
</dbReference>
<dbReference type="EMBL" id="CADCWM010000729">
    <property type="protein sequence ID" value="CAA9578169.1"/>
    <property type="molecule type" value="Genomic_DNA"/>
</dbReference>
<keyword evidence="2" id="KW-0186">Copper</keyword>
<keyword evidence="3" id="KW-0732">Signal</keyword>
<evidence type="ECO:0000259" key="4">
    <source>
        <dbReference type="Pfam" id="PF00127"/>
    </source>
</evidence>
<dbReference type="Gene3D" id="2.60.40.420">
    <property type="entry name" value="Cupredoxins - blue copper proteins"/>
    <property type="match status" value="1"/>
</dbReference>
<evidence type="ECO:0000256" key="2">
    <source>
        <dbReference type="ARBA" id="ARBA00023008"/>
    </source>
</evidence>
<evidence type="ECO:0000256" key="1">
    <source>
        <dbReference type="ARBA" id="ARBA00022723"/>
    </source>
</evidence>
<gene>
    <name evidence="5" type="ORF">AVDCRST_MAG88-3028</name>
</gene>
<accession>A0A6J4VGF2</accession>
<proteinExistence type="predicted"/>
<feature type="signal peptide" evidence="3">
    <location>
        <begin position="1"/>
        <end position="23"/>
    </location>
</feature>
<reference evidence="5" key="1">
    <citation type="submission" date="2020-02" db="EMBL/GenBank/DDBJ databases">
        <authorList>
            <person name="Meier V. D."/>
        </authorList>
    </citation>
    <scope>NUCLEOTIDE SEQUENCE</scope>
    <source>
        <strain evidence="5">AVDCRST_MAG88</strain>
    </source>
</reference>
<dbReference type="SUPFAM" id="SSF49503">
    <property type="entry name" value="Cupredoxins"/>
    <property type="match status" value="1"/>
</dbReference>